<reference evidence="1 2" key="1">
    <citation type="submission" date="2019-05" db="EMBL/GenBank/DDBJ databases">
        <title>Whole genome sequence analysis of broad host range Salmonella enterica bacteriophages.</title>
        <authorList>
            <person name="Bhandare S.G."/>
            <person name="Colavecchio A."/>
            <person name="Emond-Rheault J.-G."/>
            <person name="Hamel J."/>
            <person name="Kukavica-Ibrulj I."/>
            <person name="Boyle B."/>
            <person name="Levesque R.C."/>
            <person name="Goodridge L."/>
        </authorList>
    </citation>
    <scope>NUCLEOTIDE SEQUENCE [LARGE SCALE GENOMIC DNA]</scope>
</reference>
<sequence length="32" mass="3899">MKFSSTRSRFSSYQTKRKMPIFFSRIDMGITY</sequence>
<name>A0A5J6TAW7_9CAUD</name>
<dbReference type="EMBL" id="MK947459">
    <property type="protein sequence ID" value="QFG07625.1"/>
    <property type="molecule type" value="Genomic_DNA"/>
</dbReference>
<proteinExistence type="predicted"/>
<dbReference type="Proteomes" id="UP000327388">
    <property type="component" value="Segment"/>
</dbReference>
<keyword evidence="2" id="KW-1185">Reference proteome</keyword>
<dbReference type="RefSeq" id="YP_009848098.1">
    <property type="nucleotide sequence ID" value="NC_048781.1"/>
</dbReference>
<evidence type="ECO:0000313" key="1">
    <source>
        <dbReference type="EMBL" id="QFG07625.1"/>
    </source>
</evidence>
<dbReference type="KEGG" id="vg:55618516"/>
<evidence type="ECO:0000313" key="2">
    <source>
        <dbReference type="Proteomes" id="UP000327388"/>
    </source>
</evidence>
<organism evidence="1 2">
    <name type="scientific">Salmonella phage vB_SenS_SB13</name>
    <dbReference type="NCBI Taxonomy" id="2591135"/>
    <lineage>
        <taxon>Viruses</taxon>
        <taxon>Duplodnaviria</taxon>
        <taxon>Heunggongvirae</taxon>
        <taxon>Uroviricota</taxon>
        <taxon>Caudoviricetes</taxon>
        <taxon>Demerecviridae</taxon>
        <taxon>Markadamsvirinae</taxon>
        <taxon>Epseptimavirus</taxon>
        <taxon>Epseptimavirus SB13</taxon>
    </lineage>
</organism>
<dbReference type="GeneID" id="55618516"/>
<accession>A0A5J6TAW7</accession>
<protein>
    <submittedName>
        <fullName evidence="1">Uncharacterized protein</fullName>
    </submittedName>
</protein>